<evidence type="ECO:0000313" key="1">
    <source>
        <dbReference type="EMBL" id="MBB3010653.1"/>
    </source>
</evidence>
<comment type="caution">
    <text evidence="1">The sequence shown here is derived from an EMBL/GenBank/DDBJ whole genome shotgun (WGS) entry which is preliminary data.</text>
</comment>
<gene>
    <name evidence="1" type="ORF">FHX61_005334</name>
</gene>
<keyword evidence="2" id="KW-1185">Reference proteome</keyword>
<accession>A0A7W4VFH2</accession>
<evidence type="ECO:0000313" key="2">
    <source>
        <dbReference type="Proteomes" id="UP000578036"/>
    </source>
</evidence>
<sequence>MTNVHDKPSPPACELAAFSRDAALVVQECQRVERLLVGDAGALRHLLAGQKALGAIDDLQDAVPVGLRAQRLEVKG</sequence>
<dbReference type="EMBL" id="JACHWF010000009">
    <property type="protein sequence ID" value="MBB3010653.1"/>
    <property type="molecule type" value="Genomic_DNA"/>
</dbReference>
<reference evidence="1 2" key="1">
    <citation type="submission" date="2020-08" db="EMBL/GenBank/DDBJ databases">
        <title>Genomic Encyclopedia of Type Strains, Phase IV (KMG-V): Genome sequencing to study the core and pangenomes of soil and plant-associated prokaryotes.</title>
        <authorList>
            <person name="Whitman W."/>
        </authorList>
    </citation>
    <scope>NUCLEOTIDE SEQUENCE [LARGE SCALE GENOMIC DNA]</scope>
    <source>
        <strain evidence="1 2">SLV-2362</strain>
    </source>
</reference>
<dbReference type="Proteomes" id="UP000578036">
    <property type="component" value="Unassembled WGS sequence"/>
</dbReference>
<dbReference type="RefSeq" id="WP_183300693.1">
    <property type="nucleotide sequence ID" value="NZ_JACHWF010000009.1"/>
</dbReference>
<name>A0A7W4VFH2_9BURK</name>
<protein>
    <submittedName>
        <fullName evidence="1">Uncharacterized protein</fullName>
    </submittedName>
</protein>
<proteinExistence type="predicted"/>
<dbReference type="AlphaFoldDB" id="A0A7W4VFH2"/>
<organism evidence="1 2">
    <name type="scientific">Cupriavidus alkaliphilus</name>
    <dbReference type="NCBI Taxonomy" id="942866"/>
    <lineage>
        <taxon>Bacteria</taxon>
        <taxon>Pseudomonadati</taxon>
        <taxon>Pseudomonadota</taxon>
        <taxon>Betaproteobacteria</taxon>
        <taxon>Burkholderiales</taxon>
        <taxon>Burkholderiaceae</taxon>
        <taxon>Cupriavidus</taxon>
    </lineage>
</organism>